<reference evidence="2 3" key="1">
    <citation type="submission" date="2010-08" db="EMBL/GenBank/DDBJ databases">
        <title>Complete sequence of Clostridium cellulovorans 743B.</title>
        <authorList>
            <consortium name="US DOE Joint Genome Institute"/>
            <person name="Lucas S."/>
            <person name="Copeland A."/>
            <person name="Lapidus A."/>
            <person name="Cheng J.-F."/>
            <person name="Bruce D."/>
            <person name="Goodwin L."/>
            <person name="Pitluck S."/>
            <person name="Chertkov O."/>
            <person name="Detter J.C."/>
            <person name="Han C."/>
            <person name="Tapia R."/>
            <person name="Land M."/>
            <person name="Hauser L."/>
            <person name="Chang Y.-J."/>
            <person name="Jeffries C."/>
            <person name="Kyrpides N."/>
            <person name="Ivanova N."/>
            <person name="Mikhailova N."/>
            <person name="Hemme C.L."/>
            <person name="Woyke T."/>
        </authorList>
    </citation>
    <scope>NUCLEOTIDE SEQUENCE [LARGE SCALE GENOMIC DNA]</scope>
    <source>
        <strain evidence="3">ATCC 35296 / DSM 3052 / OCM 3 / 743B</strain>
    </source>
</reference>
<dbReference type="HOGENOM" id="CLU_2615739_0_0_9"/>
<feature type="transmembrane region" description="Helical" evidence="1">
    <location>
        <begin position="15"/>
        <end position="36"/>
    </location>
</feature>
<keyword evidence="1" id="KW-0472">Membrane</keyword>
<protein>
    <submittedName>
        <fullName evidence="2">Uncharacterized protein</fullName>
    </submittedName>
</protein>
<dbReference type="Proteomes" id="UP000002730">
    <property type="component" value="Chromosome"/>
</dbReference>
<dbReference type="EMBL" id="CP002160">
    <property type="protein sequence ID" value="ADL52059.1"/>
    <property type="molecule type" value="Genomic_DNA"/>
</dbReference>
<dbReference type="AlphaFoldDB" id="D9SPS3"/>
<dbReference type="OrthoDB" id="2656680at2"/>
<name>D9SPS3_CLOC7</name>
<dbReference type="STRING" id="573061.Clocel_2341"/>
<evidence type="ECO:0000313" key="3">
    <source>
        <dbReference type="Proteomes" id="UP000002730"/>
    </source>
</evidence>
<sequence>MEKNKTLIRKMKDKLWMLVVTAYTVMMLSTPAYASISGSKIMTGTQRLISDATTALMVLSPIASVLLFYEYHRFYLWF</sequence>
<feature type="transmembrane region" description="Helical" evidence="1">
    <location>
        <begin position="48"/>
        <end position="69"/>
    </location>
</feature>
<keyword evidence="1" id="KW-0812">Transmembrane</keyword>
<gene>
    <name evidence="2" type="ordered locus">Clocel_2341</name>
</gene>
<proteinExistence type="predicted"/>
<dbReference type="KEGG" id="ccb:Clocel_2341"/>
<keyword evidence="1" id="KW-1133">Transmembrane helix</keyword>
<accession>D9SPS3</accession>
<organism evidence="2 3">
    <name type="scientific">Clostridium cellulovorans (strain ATCC 35296 / DSM 3052 / OCM 3 / 743B)</name>
    <dbReference type="NCBI Taxonomy" id="573061"/>
    <lineage>
        <taxon>Bacteria</taxon>
        <taxon>Bacillati</taxon>
        <taxon>Bacillota</taxon>
        <taxon>Clostridia</taxon>
        <taxon>Eubacteriales</taxon>
        <taxon>Clostridiaceae</taxon>
        <taxon>Clostridium</taxon>
    </lineage>
</organism>
<evidence type="ECO:0000313" key="2">
    <source>
        <dbReference type="EMBL" id="ADL52059.1"/>
    </source>
</evidence>
<evidence type="ECO:0000256" key="1">
    <source>
        <dbReference type="SAM" id="Phobius"/>
    </source>
</evidence>
<keyword evidence="3" id="KW-1185">Reference proteome</keyword>
<dbReference type="RefSeq" id="WP_013291736.1">
    <property type="nucleotide sequence ID" value="NC_014393.1"/>
</dbReference>